<organism evidence="2 3">
    <name type="scientific">Rhynchophorus ferrugineus</name>
    <name type="common">Red palm weevil</name>
    <name type="synonym">Curculio ferrugineus</name>
    <dbReference type="NCBI Taxonomy" id="354439"/>
    <lineage>
        <taxon>Eukaryota</taxon>
        <taxon>Metazoa</taxon>
        <taxon>Ecdysozoa</taxon>
        <taxon>Arthropoda</taxon>
        <taxon>Hexapoda</taxon>
        <taxon>Insecta</taxon>
        <taxon>Pterygota</taxon>
        <taxon>Neoptera</taxon>
        <taxon>Endopterygota</taxon>
        <taxon>Coleoptera</taxon>
        <taxon>Polyphaga</taxon>
        <taxon>Cucujiformia</taxon>
        <taxon>Curculionidae</taxon>
        <taxon>Dryophthorinae</taxon>
        <taxon>Rhynchophorus</taxon>
    </lineage>
</organism>
<accession>A0A834HRH9</accession>
<evidence type="ECO:0000313" key="3">
    <source>
        <dbReference type="Proteomes" id="UP000625711"/>
    </source>
</evidence>
<proteinExistence type="predicted"/>
<evidence type="ECO:0000256" key="1">
    <source>
        <dbReference type="SAM" id="MobiDB-lite"/>
    </source>
</evidence>
<gene>
    <name evidence="2" type="ORF">GWI33_020447</name>
</gene>
<evidence type="ECO:0000313" key="2">
    <source>
        <dbReference type="EMBL" id="KAF7266163.1"/>
    </source>
</evidence>
<name>A0A834HRH9_RHYFE</name>
<sequence>MLGLSTPLRTVRNSQNNPSSNKRRRIRPRPPVTDRFKSGKIATTMREGLGEGACHSSHLQFDVYYADHPFILALLPASIGYAAVRPIRNGTGHVETAVTVNWRVRAAKGRVRGGGI</sequence>
<reference evidence="2" key="1">
    <citation type="submission" date="2020-08" db="EMBL/GenBank/DDBJ databases">
        <title>Genome sequencing and assembly of the red palm weevil Rhynchophorus ferrugineus.</title>
        <authorList>
            <person name="Dias G.B."/>
            <person name="Bergman C.M."/>
            <person name="Manee M."/>
        </authorList>
    </citation>
    <scope>NUCLEOTIDE SEQUENCE</scope>
    <source>
        <strain evidence="2">AA-2017</strain>
        <tissue evidence="2">Whole larva</tissue>
    </source>
</reference>
<comment type="caution">
    <text evidence="2">The sequence shown here is derived from an EMBL/GenBank/DDBJ whole genome shotgun (WGS) entry which is preliminary data.</text>
</comment>
<dbReference type="EMBL" id="JAACXV010014559">
    <property type="protein sequence ID" value="KAF7266163.1"/>
    <property type="molecule type" value="Genomic_DNA"/>
</dbReference>
<keyword evidence="3" id="KW-1185">Reference proteome</keyword>
<dbReference type="Proteomes" id="UP000625711">
    <property type="component" value="Unassembled WGS sequence"/>
</dbReference>
<dbReference type="AlphaFoldDB" id="A0A834HRH9"/>
<feature type="compositionally biased region" description="Polar residues" evidence="1">
    <location>
        <begin position="7"/>
        <end position="20"/>
    </location>
</feature>
<protein>
    <submittedName>
        <fullName evidence="2">Uncharacterized protein</fullName>
    </submittedName>
</protein>
<feature type="region of interest" description="Disordered" evidence="1">
    <location>
        <begin position="1"/>
        <end position="36"/>
    </location>
</feature>